<dbReference type="EMBL" id="JADEYP010000011">
    <property type="protein sequence ID" value="MCA5005052.1"/>
    <property type="molecule type" value="Genomic_DNA"/>
</dbReference>
<organism evidence="15 16">
    <name type="scientific">Sphingobacterium bovistauri</name>
    <dbReference type="NCBI Taxonomy" id="2781959"/>
    <lineage>
        <taxon>Bacteria</taxon>
        <taxon>Pseudomonadati</taxon>
        <taxon>Bacteroidota</taxon>
        <taxon>Sphingobacteriia</taxon>
        <taxon>Sphingobacteriales</taxon>
        <taxon>Sphingobacteriaceae</taxon>
        <taxon>Sphingobacterium</taxon>
    </lineage>
</organism>
<evidence type="ECO:0000256" key="8">
    <source>
        <dbReference type="ARBA" id="ARBA00023077"/>
    </source>
</evidence>
<feature type="domain" description="TonB-dependent receptor plug" evidence="14">
    <location>
        <begin position="138"/>
        <end position="247"/>
    </location>
</feature>
<comment type="similarity">
    <text evidence="11 12">Belongs to the TonB-dependent receptor family.</text>
</comment>
<evidence type="ECO:0000256" key="3">
    <source>
        <dbReference type="ARBA" id="ARBA00022452"/>
    </source>
</evidence>
<dbReference type="Gene3D" id="2.40.170.20">
    <property type="entry name" value="TonB-dependent receptor, beta-barrel domain"/>
    <property type="match status" value="1"/>
</dbReference>
<dbReference type="InterPro" id="IPR012910">
    <property type="entry name" value="Plug_dom"/>
</dbReference>
<dbReference type="PANTHER" id="PTHR32552:SF81">
    <property type="entry name" value="TONB-DEPENDENT OUTER MEMBRANE RECEPTOR"/>
    <property type="match status" value="1"/>
</dbReference>
<evidence type="ECO:0000313" key="16">
    <source>
        <dbReference type="Proteomes" id="UP001165302"/>
    </source>
</evidence>
<evidence type="ECO:0000256" key="11">
    <source>
        <dbReference type="PROSITE-ProRule" id="PRU01360"/>
    </source>
</evidence>
<dbReference type="SUPFAM" id="SSF56935">
    <property type="entry name" value="Porins"/>
    <property type="match status" value="1"/>
</dbReference>
<dbReference type="InterPro" id="IPR036942">
    <property type="entry name" value="Beta-barrel_TonB_sf"/>
</dbReference>
<keyword evidence="7" id="KW-0406">Ion transport</keyword>
<dbReference type="InterPro" id="IPR000531">
    <property type="entry name" value="Beta-barrel_TonB"/>
</dbReference>
<dbReference type="InterPro" id="IPR039426">
    <property type="entry name" value="TonB-dep_rcpt-like"/>
</dbReference>
<dbReference type="PROSITE" id="PS52016">
    <property type="entry name" value="TONB_DEPENDENT_REC_3"/>
    <property type="match status" value="1"/>
</dbReference>
<evidence type="ECO:0000313" key="15">
    <source>
        <dbReference type="EMBL" id="MCA5005052.1"/>
    </source>
</evidence>
<comment type="caution">
    <text evidence="15">The sequence shown here is derived from an EMBL/GenBank/DDBJ whole genome shotgun (WGS) entry which is preliminary data.</text>
</comment>
<dbReference type="Gene3D" id="2.60.40.1120">
    <property type="entry name" value="Carboxypeptidase-like, regulatory domain"/>
    <property type="match status" value="1"/>
</dbReference>
<evidence type="ECO:0000256" key="4">
    <source>
        <dbReference type="ARBA" id="ARBA00022496"/>
    </source>
</evidence>
<name>A0ABS7Z670_9SPHI</name>
<keyword evidence="5 11" id="KW-0812">Transmembrane</keyword>
<evidence type="ECO:0000256" key="1">
    <source>
        <dbReference type="ARBA" id="ARBA00004571"/>
    </source>
</evidence>
<dbReference type="InterPro" id="IPR008969">
    <property type="entry name" value="CarboxyPept-like_regulatory"/>
</dbReference>
<dbReference type="PANTHER" id="PTHR32552">
    <property type="entry name" value="FERRICHROME IRON RECEPTOR-RELATED"/>
    <property type="match status" value="1"/>
</dbReference>
<keyword evidence="9 11" id="KW-0472">Membrane</keyword>
<dbReference type="Pfam" id="PF00593">
    <property type="entry name" value="TonB_dep_Rec_b-barrel"/>
    <property type="match status" value="1"/>
</dbReference>
<keyword evidence="3 11" id="KW-1134">Transmembrane beta strand</keyword>
<dbReference type="Proteomes" id="UP001165302">
    <property type="component" value="Unassembled WGS sequence"/>
</dbReference>
<gene>
    <name evidence="15" type="ORF">IPZ78_07790</name>
</gene>
<protein>
    <submittedName>
        <fullName evidence="15">TonB-dependent receptor</fullName>
    </submittedName>
</protein>
<dbReference type="CDD" id="cd01347">
    <property type="entry name" value="ligand_gated_channel"/>
    <property type="match status" value="1"/>
</dbReference>
<dbReference type="Pfam" id="PF13715">
    <property type="entry name" value="CarbopepD_reg_2"/>
    <property type="match status" value="1"/>
</dbReference>
<keyword evidence="4" id="KW-0410">Iron transport</keyword>
<keyword evidence="8 12" id="KW-0798">TonB box</keyword>
<keyword evidence="10 11" id="KW-0998">Cell outer membrane</keyword>
<evidence type="ECO:0000256" key="2">
    <source>
        <dbReference type="ARBA" id="ARBA00022448"/>
    </source>
</evidence>
<evidence type="ECO:0000259" key="14">
    <source>
        <dbReference type="Pfam" id="PF07715"/>
    </source>
</evidence>
<feature type="domain" description="TonB-dependent receptor-like beta-barrel" evidence="13">
    <location>
        <begin position="378"/>
        <end position="834"/>
    </location>
</feature>
<evidence type="ECO:0000256" key="5">
    <source>
        <dbReference type="ARBA" id="ARBA00022692"/>
    </source>
</evidence>
<keyword evidence="6" id="KW-0408">Iron</keyword>
<evidence type="ECO:0000256" key="9">
    <source>
        <dbReference type="ARBA" id="ARBA00023136"/>
    </source>
</evidence>
<evidence type="ECO:0000256" key="7">
    <source>
        <dbReference type="ARBA" id="ARBA00023065"/>
    </source>
</evidence>
<evidence type="ECO:0000259" key="13">
    <source>
        <dbReference type="Pfam" id="PF00593"/>
    </source>
</evidence>
<dbReference type="Pfam" id="PF07715">
    <property type="entry name" value="Plug"/>
    <property type="match status" value="1"/>
</dbReference>
<reference evidence="15" key="1">
    <citation type="submission" date="2020-10" db="EMBL/GenBank/DDBJ databases">
        <authorList>
            <person name="Lu T."/>
            <person name="Wang Q."/>
            <person name="Han X."/>
        </authorList>
    </citation>
    <scope>NUCLEOTIDE SEQUENCE</scope>
    <source>
        <strain evidence="15">WQ 366</strain>
    </source>
</reference>
<evidence type="ECO:0000256" key="6">
    <source>
        <dbReference type="ARBA" id="ARBA00023004"/>
    </source>
</evidence>
<sequence>MFTNKRLKFMNYKRIYSISIGLSFLFALIDLVHAQEINPKPIINASLVGTIIDADSKEPISGVTVQLDAVTHQVKTDRDGKFQFVTGQKLPFTVIISYLGYETKKLVIETSPAVIELKQSLNTLEQVFVTSRRRTEQVQDIPIPVSIVKASVIEDAGAFNVNRIKEVVPSVQLYASNARNTTLNIRGLGSTYGLTNDGIDPGVGFYLDGVYLARPAATALDFIDIEQIEVLRGPQGTLFGKNTTSGAFNITSRLPSFIPGANFEVSYGNYGYVQGKASITGPIVKDKLAARVSFSGTQRDGLLYNVNTDRQINDINNLGVRGQLLFTPNENIKVTLAGDVTKQRPDGYGWAVAGVVQNQRSEYRQFNSIIKDLGYEIPYKSAFERKVDLDTRSKADNELGGLSLNVDYKIGNGTLTSTSAWRYWDWVPLNDRDYLGIPVYTISSGNSKHDQWSQEFRYSGNINDKISGVVGVFGLWQNLRTDPVHTEEAGDALWRFQQNNAAASQWASGLVDRVGIRTNYGIKSTSLALFGQLDWAITDKLHLLPGIRYNYDRKVADYSRVKFVENSINYTEAQLVAVNSIYSNQQFDVNADADNFSGQLSLQYKFNPNYNTFITYSKSYKPIGINVGGLPVIDGNVATELAEVKPESVNHYEFGVKTNPIRNAFLNLTLFETQIKDYQTQVQTPDPGVNRGYLANAEKVSVKGLELDGSIKVSAFLRINAAFAYVDGKYDKFTNAPVPLEEVGGVQAFKDVSGGQLPGISKYSWTIAPEFTLKGNFLSLQGNYFLGVDAFYRSKFSSSSSPSQYLNIDAYTLFNARVGFRGSNGLSVIAWSRNLTNKDYYEQLLAAPGNFGQYAGVVGDPQTYGVTLRYNLR</sequence>
<evidence type="ECO:0000256" key="10">
    <source>
        <dbReference type="ARBA" id="ARBA00023237"/>
    </source>
</evidence>
<keyword evidence="2 11" id="KW-0813">Transport</keyword>
<comment type="subcellular location">
    <subcellularLocation>
        <location evidence="1 11">Cell outer membrane</location>
        <topology evidence="1 11">Multi-pass membrane protein</topology>
    </subcellularLocation>
</comment>
<proteinExistence type="inferred from homology"/>
<keyword evidence="16" id="KW-1185">Reference proteome</keyword>
<dbReference type="SUPFAM" id="SSF49464">
    <property type="entry name" value="Carboxypeptidase regulatory domain-like"/>
    <property type="match status" value="1"/>
</dbReference>
<accession>A0ABS7Z670</accession>
<keyword evidence="15" id="KW-0675">Receptor</keyword>
<evidence type="ECO:0000256" key="12">
    <source>
        <dbReference type="RuleBase" id="RU003357"/>
    </source>
</evidence>